<evidence type="ECO:0000259" key="2">
    <source>
        <dbReference type="Pfam" id="PF01757"/>
    </source>
</evidence>
<evidence type="ECO:0000313" key="3">
    <source>
        <dbReference type="EMBL" id="OAH98856.1"/>
    </source>
</evidence>
<evidence type="ECO:0000313" key="4">
    <source>
        <dbReference type="Proteomes" id="UP000077763"/>
    </source>
</evidence>
<organism evidence="3 4">
    <name type="scientific">Methylomonas methanica</name>
    <dbReference type="NCBI Taxonomy" id="421"/>
    <lineage>
        <taxon>Bacteria</taxon>
        <taxon>Pseudomonadati</taxon>
        <taxon>Pseudomonadota</taxon>
        <taxon>Gammaproteobacteria</taxon>
        <taxon>Methylococcales</taxon>
        <taxon>Methylococcaceae</taxon>
        <taxon>Methylomonas</taxon>
    </lineage>
</organism>
<feature type="transmembrane region" description="Helical" evidence="1">
    <location>
        <begin position="9"/>
        <end position="26"/>
    </location>
</feature>
<feature type="transmembrane region" description="Helical" evidence="1">
    <location>
        <begin position="236"/>
        <end position="255"/>
    </location>
</feature>
<feature type="transmembrane region" description="Helical" evidence="1">
    <location>
        <begin position="209"/>
        <end position="230"/>
    </location>
</feature>
<dbReference type="GO" id="GO:0000271">
    <property type="term" value="P:polysaccharide biosynthetic process"/>
    <property type="evidence" value="ECO:0007669"/>
    <property type="project" value="TreeGrafter"/>
</dbReference>
<accession>A0A177LZF3</accession>
<keyword evidence="1" id="KW-1133">Transmembrane helix</keyword>
<feature type="transmembrane region" description="Helical" evidence="1">
    <location>
        <begin position="151"/>
        <end position="169"/>
    </location>
</feature>
<dbReference type="AlphaFoldDB" id="A0A177LZF3"/>
<name>A0A177LZF3_METMH</name>
<dbReference type="EMBL" id="LUUH01000086">
    <property type="protein sequence ID" value="OAH98856.1"/>
    <property type="molecule type" value="Genomic_DNA"/>
</dbReference>
<dbReference type="InterPro" id="IPR002656">
    <property type="entry name" value="Acyl_transf_3_dom"/>
</dbReference>
<feature type="transmembrane region" description="Helical" evidence="1">
    <location>
        <begin position="267"/>
        <end position="285"/>
    </location>
</feature>
<dbReference type="Pfam" id="PF01757">
    <property type="entry name" value="Acyl_transf_3"/>
    <property type="match status" value="1"/>
</dbReference>
<feature type="transmembrane region" description="Helical" evidence="1">
    <location>
        <begin position="297"/>
        <end position="317"/>
    </location>
</feature>
<dbReference type="GO" id="GO:0016747">
    <property type="term" value="F:acyltransferase activity, transferring groups other than amino-acyl groups"/>
    <property type="evidence" value="ECO:0007669"/>
    <property type="project" value="InterPro"/>
</dbReference>
<keyword evidence="1" id="KW-0812">Transmembrane</keyword>
<feature type="transmembrane region" description="Helical" evidence="1">
    <location>
        <begin position="120"/>
        <end position="144"/>
    </location>
</feature>
<feature type="transmembrane region" description="Helical" evidence="1">
    <location>
        <begin position="46"/>
        <end position="68"/>
    </location>
</feature>
<reference evidence="3 4" key="1">
    <citation type="submission" date="2016-03" db="EMBL/GenBank/DDBJ databases">
        <authorList>
            <person name="Ploux O."/>
        </authorList>
    </citation>
    <scope>NUCLEOTIDE SEQUENCE [LARGE SCALE GENOMIC DNA]</scope>
    <source>
        <strain evidence="3 4">R-45371</strain>
    </source>
</reference>
<dbReference type="Proteomes" id="UP000077763">
    <property type="component" value="Unassembled WGS sequence"/>
</dbReference>
<feature type="transmembrane region" description="Helical" evidence="1">
    <location>
        <begin position="80"/>
        <end position="100"/>
    </location>
</feature>
<protein>
    <recommendedName>
        <fullName evidence="2">Acyltransferase 3 domain-containing protein</fullName>
    </recommendedName>
</protein>
<gene>
    <name evidence="3" type="ORF">A1353_21775</name>
</gene>
<feature type="domain" description="Acyltransferase 3" evidence="2">
    <location>
        <begin position="5"/>
        <end position="313"/>
    </location>
</feature>
<dbReference type="InterPro" id="IPR050879">
    <property type="entry name" value="Acyltransferase_3"/>
</dbReference>
<keyword evidence="1" id="KW-0472">Membrane</keyword>
<dbReference type="PANTHER" id="PTHR23028:SF53">
    <property type="entry name" value="ACYL_TRANSF_3 DOMAIN-CONTAINING PROTEIN"/>
    <property type="match status" value="1"/>
</dbReference>
<proteinExistence type="predicted"/>
<evidence type="ECO:0000256" key="1">
    <source>
        <dbReference type="SAM" id="Phobius"/>
    </source>
</evidence>
<sequence>MILVGGRNAVQLFYIISGFLISFILVEKRSYNTALKFYLNRFLRLYPTYFFVAIITLLFNLSIKSNFFELYNHIPSSAETLLIVSNIFLFGQDWVMFFAIDNGKLIFSSDFNKSDELLYLGLIVPQAWTLGVELSFYLIAPFILPHKKTTFILLFLSILIRIFLIKQGIGFKDPWTYRFFPSELSLFLIGSLAHQTLTPMLKKITEKKMLFFSNTATTFMMLFISMYPFFPITESTRSLIMFFIFTISMPFLFFFQNKNELDKKIGALSYPIYISHLFIISLVNYESINLAHLAYTLKPIAILFLTIIFSLFINTFIEKKVDNFRLNFRHTTST</sequence>
<dbReference type="GO" id="GO:0016020">
    <property type="term" value="C:membrane"/>
    <property type="evidence" value="ECO:0007669"/>
    <property type="project" value="TreeGrafter"/>
</dbReference>
<dbReference type="PANTHER" id="PTHR23028">
    <property type="entry name" value="ACETYLTRANSFERASE"/>
    <property type="match status" value="1"/>
</dbReference>
<comment type="caution">
    <text evidence="3">The sequence shown here is derived from an EMBL/GenBank/DDBJ whole genome shotgun (WGS) entry which is preliminary data.</text>
</comment>